<dbReference type="GO" id="GO:0005524">
    <property type="term" value="F:ATP binding"/>
    <property type="evidence" value="ECO:0007669"/>
    <property type="project" value="UniProtKB-KW"/>
</dbReference>
<comment type="domain">
    <text evidence="7">The EXKPK motif is conserved in inositol-pentakisphosphate 2-kinases of both family 1 and 2.</text>
</comment>
<evidence type="ECO:0000313" key="10">
    <source>
        <dbReference type="Proteomes" id="UP000678393"/>
    </source>
</evidence>
<accession>A0A8S3YZS0</accession>
<dbReference type="GO" id="GO:0005634">
    <property type="term" value="C:nucleus"/>
    <property type="evidence" value="ECO:0007669"/>
    <property type="project" value="TreeGrafter"/>
</dbReference>
<reference evidence="9" key="1">
    <citation type="submission" date="2021-04" db="EMBL/GenBank/DDBJ databases">
        <authorList>
            <consortium name="Molecular Ecology Group"/>
        </authorList>
    </citation>
    <scope>NUCLEOTIDE SEQUENCE</scope>
</reference>
<dbReference type="AlphaFoldDB" id="A0A8S3YZS0"/>
<protein>
    <recommendedName>
        <fullName evidence="2 7">Inositol-pentakisphosphate 2-kinase</fullName>
        <ecNumber evidence="2 7">2.7.1.158</ecNumber>
    </recommendedName>
</protein>
<dbReference type="GO" id="GO:0032958">
    <property type="term" value="P:inositol phosphate biosynthetic process"/>
    <property type="evidence" value="ECO:0007669"/>
    <property type="project" value="TreeGrafter"/>
</dbReference>
<keyword evidence="10" id="KW-1185">Reference proteome</keyword>
<gene>
    <name evidence="9" type="ORF">CUNI_LOCUS6278</name>
</gene>
<evidence type="ECO:0000256" key="5">
    <source>
        <dbReference type="ARBA" id="ARBA00022777"/>
    </source>
</evidence>
<dbReference type="InterPro" id="IPR009286">
    <property type="entry name" value="Ins_P5_2-kin"/>
</dbReference>
<keyword evidence="4 7" id="KW-0547">Nucleotide-binding</keyword>
<comment type="function">
    <text evidence="7">Phosphorylates Ins(1,3,4,5,6)P5 at position 2 to form Ins(1,2,3,4,5,6)P6 (InsP6 or phytate).</text>
</comment>
<comment type="similarity">
    <text evidence="1">Belongs to the IPK1 type 2 family.</text>
</comment>
<dbReference type="PANTHER" id="PTHR14456">
    <property type="entry name" value="INOSITOL POLYPHOSPHATE KINASE 1"/>
    <property type="match status" value="1"/>
</dbReference>
<evidence type="ECO:0000256" key="8">
    <source>
        <dbReference type="SAM" id="MobiDB-lite"/>
    </source>
</evidence>
<keyword evidence="6 7" id="KW-0067">ATP-binding</keyword>
<comment type="caution">
    <text evidence="9">The sequence shown here is derived from an EMBL/GenBank/DDBJ whole genome shotgun (WGS) entry which is preliminary data.</text>
</comment>
<evidence type="ECO:0000256" key="2">
    <source>
        <dbReference type="ARBA" id="ARBA00012023"/>
    </source>
</evidence>
<dbReference type="InterPro" id="IPR043001">
    <property type="entry name" value="IP5_2-K_N_lobe"/>
</dbReference>
<evidence type="ECO:0000256" key="1">
    <source>
        <dbReference type="ARBA" id="ARBA00007229"/>
    </source>
</evidence>
<evidence type="ECO:0000256" key="4">
    <source>
        <dbReference type="ARBA" id="ARBA00022741"/>
    </source>
</evidence>
<feature type="non-terminal residue" evidence="9">
    <location>
        <position position="340"/>
    </location>
</feature>
<keyword evidence="3 7" id="KW-0808">Transferase</keyword>
<proteinExistence type="inferred from homology"/>
<dbReference type="OrthoDB" id="6132809at2759"/>
<feature type="region of interest" description="Disordered" evidence="8">
    <location>
        <begin position="146"/>
        <end position="236"/>
    </location>
</feature>
<dbReference type="PANTHER" id="PTHR14456:SF2">
    <property type="entry name" value="INOSITOL-PENTAKISPHOSPHATE 2-KINASE"/>
    <property type="match status" value="1"/>
</dbReference>
<evidence type="ECO:0000256" key="3">
    <source>
        <dbReference type="ARBA" id="ARBA00022679"/>
    </source>
</evidence>
<keyword evidence="5 7" id="KW-0418">Kinase</keyword>
<dbReference type="EC" id="2.7.1.158" evidence="2 7"/>
<dbReference type="EMBL" id="CAJHNH020000956">
    <property type="protein sequence ID" value="CAG5120720.1"/>
    <property type="molecule type" value="Genomic_DNA"/>
</dbReference>
<evidence type="ECO:0000256" key="6">
    <source>
        <dbReference type="ARBA" id="ARBA00022840"/>
    </source>
</evidence>
<comment type="catalytic activity">
    <reaction evidence="7">
        <text>1D-myo-inositol 1,3,4,5,6-pentakisphosphate + ATP = 1D-myo-inositol hexakisphosphate + ADP + H(+)</text>
        <dbReference type="Rhea" id="RHEA:20313"/>
        <dbReference type="ChEBI" id="CHEBI:15378"/>
        <dbReference type="ChEBI" id="CHEBI:30616"/>
        <dbReference type="ChEBI" id="CHEBI:57733"/>
        <dbReference type="ChEBI" id="CHEBI:58130"/>
        <dbReference type="ChEBI" id="CHEBI:456216"/>
        <dbReference type="EC" id="2.7.1.158"/>
    </reaction>
</comment>
<evidence type="ECO:0000313" key="9">
    <source>
        <dbReference type="EMBL" id="CAG5120720.1"/>
    </source>
</evidence>
<dbReference type="Gene3D" id="3.30.200.110">
    <property type="entry name" value="Inositol-pentakisphosphate 2-kinase, N-lobe"/>
    <property type="match status" value="1"/>
</dbReference>
<evidence type="ECO:0000256" key="7">
    <source>
        <dbReference type="RuleBase" id="RU364126"/>
    </source>
</evidence>
<organism evidence="9 10">
    <name type="scientific">Candidula unifasciata</name>
    <dbReference type="NCBI Taxonomy" id="100452"/>
    <lineage>
        <taxon>Eukaryota</taxon>
        <taxon>Metazoa</taxon>
        <taxon>Spiralia</taxon>
        <taxon>Lophotrochozoa</taxon>
        <taxon>Mollusca</taxon>
        <taxon>Gastropoda</taxon>
        <taxon>Heterobranchia</taxon>
        <taxon>Euthyneura</taxon>
        <taxon>Panpulmonata</taxon>
        <taxon>Eupulmonata</taxon>
        <taxon>Stylommatophora</taxon>
        <taxon>Helicina</taxon>
        <taxon>Helicoidea</taxon>
        <taxon>Geomitridae</taxon>
        <taxon>Candidula</taxon>
    </lineage>
</organism>
<name>A0A8S3YZS0_9EUPU</name>
<dbReference type="Pfam" id="PF06090">
    <property type="entry name" value="Ins_P5_2-kin"/>
    <property type="match status" value="1"/>
</dbReference>
<sequence length="340" mass="38593">MEKVVNLEYRGEGNCAIVFADPQTNHVYRLVKYYATRKIRKLLQNGFSSGTHNDMKNIQSAVKSKLEMVVSYMTNIMRPLLTDRYVVTPVMAKIPEGYVERAVELVGQARPAYRKHSQYDAIDTDIPYALVLPDCCFVHHSDTRKLKRHTNSDSTEADDSFESPGPSDSEMTLADSQKINQNNSFCSGDSQESTSDFHEDNMDVNTSTCPDGGEDSEPFRSCQIHTDGSEDLSPPHAYITSDRLNGRSTSIDRSIYLRHDGYSEQGRFIEDHCRQETVRDDGLFTLSIEIKPKKAFMTKVIRHSSEIGQVCRFCMHQHLKRKSGMWPETSSYCPLDLFSG</sequence>
<dbReference type="GO" id="GO:0035299">
    <property type="term" value="F:inositol-1,3,4,5,6-pentakisphosphate 2-kinase activity"/>
    <property type="evidence" value="ECO:0007669"/>
    <property type="project" value="UniProtKB-EC"/>
</dbReference>
<dbReference type="Proteomes" id="UP000678393">
    <property type="component" value="Unassembled WGS sequence"/>
</dbReference>
<feature type="compositionally biased region" description="Polar residues" evidence="8">
    <location>
        <begin position="174"/>
        <end position="194"/>
    </location>
</feature>